<dbReference type="PANTHER" id="PTHR21021">
    <property type="entry name" value="GAF/PUTATIVE CYTOSKELETAL PROTEIN"/>
    <property type="match status" value="1"/>
</dbReference>
<dbReference type="GO" id="GO:0005829">
    <property type="term" value="C:cytosol"/>
    <property type="evidence" value="ECO:0007669"/>
    <property type="project" value="TreeGrafter"/>
</dbReference>
<evidence type="ECO:0000259" key="2">
    <source>
        <dbReference type="Pfam" id="PF13185"/>
    </source>
</evidence>
<dbReference type="SUPFAM" id="SSF55781">
    <property type="entry name" value="GAF domain-like"/>
    <property type="match status" value="1"/>
</dbReference>
<name>A0A1G7UYX6_9BACT</name>
<protein>
    <submittedName>
        <fullName evidence="3">GAF domain-containing protein</fullName>
    </submittedName>
</protein>
<organism evidence="3 4">
    <name type="scientific">Prevotella communis</name>
    <dbReference type="NCBI Taxonomy" id="2913614"/>
    <lineage>
        <taxon>Bacteria</taxon>
        <taxon>Pseudomonadati</taxon>
        <taxon>Bacteroidota</taxon>
        <taxon>Bacteroidia</taxon>
        <taxon>Bacteroidales</taxon>
        <taxon>Prevotellaceae</taxon>
        <taxon>Prevotella</taxon>
    </lineage>
</organism>
<dbReference type="PANTHER" id="PTHR21021:SF15">
    <property type="entry name" value="FREE METHIONINE-R-SULFOXIDE REDUCTASE"/>
    <property type="match status" value="1"/>
</dbReference>
<dbReference type="EMBL" id="FNCQ01000005">
    <property type="protein sequence ID" value="SDG52491.1"/>
    <property type="molecule type" value="Genomic_DNA"/>
</dbReference>
<dbReference type="InterPro" id="IPR029016">
    <property type="entry name" value="GAF-like_dom_sf"/>
</dbReference>
<comment type="similarity">
    <text evidence="1">Belongs to the free Met sulfoxide reductase family.</text>
</comment>
<sequence>MTNKQQEYDELIPQLASLIEGEKEEMSVLANVSAVLKERFGWFWVGFYLEREGELRLGPFQGTLACMHIKIGRGVCGTSFEQQQSIVVPDVEQFPGHIACSSLSRSEIVVPIFDKTHRPVGVLDIDSTELNTFDECDRQNLERVCEIITKTLYS</sequence>
<dbReference type="AlphaFoldDB" id="A0A1G7UYX6"/>
<feature type="domain" description="GAF" evidence="2">
    <location>
        <begin position="38"/>
        <end position="149"/>
    </location>
</feature>
<accession>A0A1G7UYX6</accession>
<dbReference type="FunFam" id="3.30.450.40:FF:000008">
    <property type="entry name" value="GAF domain-containing proteins"/>
    <property type="match status" value="1"/>
</dbReference>
<evidence type="ECO:0000313" key="4">
    <source>
        <dbReference type="Proteomes" id="UP000198779"/>
    </source>
</evidence>
<reference evidence="4" key="1">
    <citation type="submission" date="2016-10" db="EMBL/GenBank/DDBJ databases">
        <authorList>
            <person name="Varghese N."/>
            <person name="Submissions S."/>
        </authorList>
    </citation>
    <scope>NUCLEOTIDE SEQUENCE [LARGE SCALE GENOMIC DNA]</scope>
    <source>
        <strain evidence="4">BP1-148</strain>
    </source>
</reference>
<keyword evidence="4" id="KW-1185">Reference proteome</keyword>
<dbReference type="RefSeq" id="WP_091815959.1">
    <property type="nucleotide sequence ID" value="NZ_CP091794.1"/>
</dbReference>
<dbReference type="Pfam" id="PF13185">
    <property type="entry name" value="GAF_2"/>
    <property type="match status" value="1"/>
</dbReference>
<dbReference type="GO" id="GO:0033745">
    <property type="term" value="F:L-methionine-(R)-S-oxide reductase activity"/>
    <property type="evidence" value="ECO:0007669"/>
    <property type="project" value="TreeGrafter"/>
</dbReference>
<dbReference type="STRING" id="645274.SAMN04487901_10515"/>
<dbReference type="Gene3D" id="3.30.450.40">
    <property type="match status" value="1"/>
</dbReference>
<evidence type="ECO:0000256" key="1">
    <source>
        <dbReference type="ARBA" id="ARBA00038454"/>
    </source>
</evidence>
<gene>
    <name evidence="3" type="ORF">SAMN04487901_10515</name>
</gene>
<evidence type="ECO:0000313" key="3">
    <source>
        <dbReference type="EMBL" id="SDG52491.1"/>
    </source>
</evidence>
<proteinExistence type="inferred from homology"/>
<dbReference type="InterPro" id="IPR003018">
    <property type="entry name" value="GAF"/>
</dbReference>
<dbReference type="Proteomes" id="UP000198779">
    <property type="component" value="Unassembled WGS sequence"/>
</dbReference>
<dbReference type="InterPro" id="IPR051330">
    <property type="entry name" value="Phosphatase_reg/MetRdx"/>
</dbReference>